<reference evidence="1 2" key="1">
    <citation type="submission" date="2022-11" db="EMBL/GenBank/DDBJ databases">
        <title>Minimal conservation of predation-associated metabolite biosynthetic gene clusters underscores biosynthetic potential of Myxococcota including descriptions for ten novel species: Archangium lansinium sp. nov., Myxococcus landrumus sp. nov., Nannocystis bai.</title>
        <authorList>
            <person name="Ahearne A."/>
            <person name="Stevens C."/>
            <person name="Phillips K."/>
        </authorList>
    </citation>
    <scope>NUCLEOTIDE SEQUENCE [LARGE SCALE GENOMIC DNA]</scope>
    <source>
        <strain evidence="1 2">MIWBW</strain>
    </source>
</reference>
<evidence type="ECO:0000313" key="2">
    <source>
        <dbReference type="Proteomes" id="UP001207654"/>
    </source>
</evidence>
<protein>
    <submittedName>
        <fullName evidence="1">Uncharacterized protein</fullName>
    </submittedName>
</protein>
<dbReference type="Proteomes" id="UP001207654">
    <property type="component" value="Unassembled WGS sequence"/>
</dbReference>
<keyword evidence="2" id="KW-1185">Reference proteome</keyword>
<dbReference type="RefSeq" id="WP_267535581.1">
    <property type="nucleotide sequence ID" value="NZ_JAPNKA010000001.1"/>
</dbReference>
<sequence length="48" mass="5154">MMDILKANGARRPDGLLLTFDPANPETDTAVGGVNYCDQFVKVDLLTG</sequence>
<comment type="caution">
    <text evidence="1">The sequence shown here is derived from an EMBL/GenBank/DDBJ whole genome shotgun (WGS) entry which is preliminary data.</text>
</comment>
<accession>A0ABT4A4Z3</accession>
<dbReference type="EMBL" id="JAPNKA010000001">
    <property type="protein sequence ID" value="MCY1076709.1"/>
    <property type="molecule type" value="Genomic_DNA"/>
</dbReference>
<gene>
    <name evidence="1" type="ORF">OV287_19710</name>
</gene>
<proteinExistence type="predicted"/>
<organism evidence="1 2">
    <name type="scientific">Archangium lansingense</name>
    <dbReference type="NCBI Taxonomy" id="2995310"/>
    <lineage>
        <taxon>Bacteria</taxon>
        <taxon>Pseudomonadati</taxon>
        <taxon>Myxococcota</taxon>
        <taxon>Myxococcia</taxon>
        <taxon>Myxococcales</taxon>
        <taxon>Cystobacterineae</taxon>
        <taxon>Archangiaceae</taxon>
        <taxon>Archangium</taxon>
    </lineage>
</organism>
<evidence type="ECO:0000313" key="1">
    <source>
        <dbReference type="EMBL" id="MCY1076709.1"/>
    </source>
</evidence>
<name>A0ABT4A4Z3_9BACT</name>